<dbReference type="InterPro" id="IPR003477">
    <property type="entry name" value="PemK-like"/>
</dbReference>
<accession>A0A564ZH94</accession>
<dbReference type="GO" id="GO:0003677">
    <property type="term" value="F:DNA binding"/>
    <property type="evidence" value="ECO:0007669"/>
    <property type="project" value="InterPro"/>
</dbReference>
<dbReference type="GO" id="GO:0004521">
    <property type="term" value="F:RNA endonuclease activity"/>
    <property type="evidence" value="ECO:0007669"/>
    <property type="project" value="TreeGrafter"/>
</dbReference>
<dbReference type="GO" id="GO:0006402">
    <property type="term" value="P:mRNA catabolic process"/>
    <property type="evidence" value="ECO:0007669"/>
    <property type="project" value="TreeGrafter"/>
</dbReference>
<dbReference type="SUPFAM" id="SSF50118">
    <property type="entry name" value="Cell growth inhibitor/plasmid maintenance toxic component"/>
    <property type="match status" value="1"/>
</dbReference>
<proteinExistence type="predicted"/>
<dbReference type="PANTHER" id="PTHR33988">
    <property type="entry name" value="ENDORIBONUCLEASE MAZF-RELATED"/>
    <property type="match status" value="1"/>
</dbReference>
<keyword evidence="2" id="KW-1185">Reference proteome</keyword>
<organism evidence="1 2">
    <name type="scientific">Candidatus Methylomirabilis lanthanidiphila</name>
    <dbReference type="NCBI Taxonomy" id="2211376"/>
    <lineage>
        <taxon>Bacteria</taxon>
        <taxon>Candidatus Methylomirabilota</taxon>
        <taxon>Candidatus Methylomirabilia</taxon>
        <taxon>Candidatus Methylomirabilales</taxon>
        <taxon>Candidatus Methylomirabilaceae</taxon>
        <taxon>Candidatus Methylomirabilis</taxon>
    </lineage>
</organism>
<dbReference type="InterPro" id="IPR011067">
    <property type="entry name" value="Plasmid_toxin/cell-grow_inhib"/>
</dbReference>
<dbReference type="Pfam" id="PF02452">
    <property type="entry name" value="PemK_toxin"/>
    <property type="match status" value="1"/>
</dbReference>
<dbReference type="AlphaFoldDB" id="A0A564ZH94"/>
<evidence type="ECO:0000313" key="2">
    <source>
        <dbReference type="Proteomes" id="UP000334340"/>
    </source>
</evidence>
<dbReference type="PANTHER" id="PTHR33988:SF1">
    <property type="entry name" value="ENDORIBONUCLEASE MAZF7-RELATED"/>
    <property type="match status" value="1"/>
</dbReference>
<protein>
    <submittedName>
        <fullName evidence="1">PemK-like protein</fullName>
    </submittedName>
</protein>
<gene>
    <name evidence="1" type="ORF">MELA_00276</name>
</gene>
<reference evidence="1 2" key="1">
    <citation type="submission" date="2019-07" db="EMBL/GenBank/DDBJ databases">
        <authorList>
            <person name="Cremers G."/>
        </authorList>
    </citation>
    <scope>NUCLEOTIDE SEQUENCE [LARGE SCALE GENOMIC DNA]</scope>
</reference>
<dbReference type="Proteomes" id="UP000334340">
    <property type="component" value="Unassembled WGS sequence"/>
</dbReference>
<sequence>MERITRGDIWIVEPLGHPKPRPALIISINPVNDLCPNVLLIPITSKPGPLRVLLPDQPAITGLKVLSYAKCESLGPVHKSRLKKKTGHLPITDLQQIEAGIKRVLGL</sequence>
<dbReference type="EMBL" id="CABIKM010000003">
    <property type="protein sequence ID" value="VUZ83918.1"/>
    <property type="molecule type" value="Genomic_DNA"/>
</dbReference>
<dbReference type="GO" id="GO:0016075">
    <property type="term" value="P:rRNA catabolic process"/>
    <property type="evidence" value="ECO:0007669"/>
    <property type="project" value="TreeGrafter"/>
</dbReference>
<evidence type="ECO:0000313" key="1">
    <source>
        <dbReference type="EMBL" id="VUZ83918.1"/>
    </source>
</evidence>
<name>A0A564ZH94_9BACT</name>
<dbReference type="Gene3D" id="2.30.30.110">
    <property type="match status" value="1"/>
</dbReference>